<dbReference type="Proteomes" id="UP001287059">
    <property type="component" value="Unassembled WGS sequence"/>
</dbReference>
<sequence length="118" mass="12034">MSDQDEEKGKGHSDAGDHSGRGNGGNPGHGGGDGNPGHGGGNPGHGDDKVTILVDNAQRRVRGGQWIVSELKAEVGVDPAKILAEITPNGLKDLDDASTVTVREGSRFMSHARTGGSS</sequence>
<evidence type="ECO:0008006" key="4">
    <source>
        <dbReference type="Google" id="ProtNLM"/>
    </source>
</evidence>
<organism evidence="2 3">
    <name type="scientific">Mesorhizobium album</name>
    <dbReference type="NCBI Taxonomy" id="3072314"/>
    <lineage>
        <taxon>Bacteria</taxon>
        <taxon>Pseudomonadati</taxon>
        <taxon>Pseudomonadota</taxon>
        <taxon>Alphaproteobacteria</taxon>
        <taxon>Hyphomicrobiales</taxon>
        <taxon>Phyllobacteriaceae</taxon>
        <taxon>Mesorhizobium</taxon>
    </lineage>
</organism>
<dbReference type="RefSeq" id="WP_320222776.1">
    <property type="nucleotide sequence ID" value="NZ_JAVIIW010000025.1"/>
</dbReference>
<keyword evidence="3" id="KW-1185">Reference proteome</keyword>
<gene>
    <name evidence="2" type="ORF">RFN28_21010</name>
</gene>
<proteinExistence type="predicted"/>
<evidence type="ECO:0000256" key="1">
    <source>
        <dbReference type="SAM" id="MobiDB-lite"/>
    </source>
</evidence>
<feature type="compositionally biased region" description="Basic and acidic residues" evidence="1">
    <location>
        <begin position="7"/>
        <end position="20"/>
    </location>
</feature>
<evidence type="ECO:0000313" key="2">
    <source>
        <dbReference type="EMBL" id="MDX8480915.1"/>
    </source>
</evidence>
<evidence type="ECO:0000313" key="3">
    <source>
        <dbReference type="Proteomes" id="UP001287059"/>
    </source>
</evidence>
<name>A0ABU4Y1U5_9HYPH</name>
<protein>
    <recommendedName>
        <fullName evidence="4">Multi-ubiquitin domain-containing protein</fullName>
    </recommendedName>
</protein>
<dbReference type="EMBL" id="JAVIIW010000025">
    <property type="protein sequence ID" value="MDX8480915.1"/>
    <property type="molecule type" value="Genomic_DNA"/>
</dbReference>
<comment type="caution">
    <text evidence="2">The sequence shown here is derived from an EMBL/GenBank/DDBJ whole genome shotgun (WGS) entry which is preliminary data.</text>
</comment>
<feature type="region of interest" description="Disordered" evidence="1">
    <location>
        <begin position="1"/>
        <end position="50"/>
    </location>
</feature>
<feature type="compositionally biased region" description="Gly residues" evidence="1">
    <location>
        <begin position="21"/>
        <end position="44"/>
    </location>
</feature>
<reference evidence="2 3" key="1">
    <citation type="submission" date="2023-08" db="EMBL/GenBank/DDBJ databases">
        <title>Implementing the SeqCode for naming new Mesorhizobium species isolated from Vachellia karroo root nodules.</title>
        <authorList>
            <person name="Van Lill M."/>
        </authorList>
    </citation>
    <scope>NUCLEOTIDE SEQUENCE [LARGE SCALE GENOMIC DNA]</scope>
    <source>
        <strain evidence="2 3">VK24D</strain>
    </source>
</reference>
<accession>A0ABU4Y1U5</accession>